<reference evidence="3 4" key="1">
    <citation type="journal article" date="2016" name="Mol. Biol. Evol.">
        <title>Comparative Genomics of Early-Diverging Mushroom-Forming Fungi Provides Insights into the Origins of Lignocellulose Decay Capabilities.</title>
        <authorList>
            <person name="Nagy L.G."/>
            <person name="Riley R."/>
            <person name="Tritt A."/>
            <person name="Adam C."/>
            <person name="Daum C."/>
            <person name="Floudas D."/>
            <person name="Sun H."/>
            <person name="Yadav J.S."/>
            <person name="Pangilinan J."/>
            <person name="Larsson K.H."/>
            <person name="Matsuura K."/>
            <person name="Barry K."/>
            <person name="Labutti K."/>
            <person name="Kuo R."/>
            <person name="Ohm R.A."/>
            <person name="Bhattacharya S.S."/>
            <person name="Shirouzu T."/>
            <person name="Yoshinaga Y."/>
            <person name="Martin F.M."/>
            <person name="Grigoriev I.V."/>
            <person name="Hibbett D.S."/>
        </authorList>
    </citation>
    <scope>NUCLEOTIDE SEQUENCE [LARGE SCALE GENOMIC DNA]</scope>
    <source>
        <strain evidence="3 4">HHB9708</strain>
    </source>
</reference>
<organism evidence="3 4">
    <name type="scientific">Sistotremastrum niveocremeum HHB9708</name>
    <dbReference type="NCBI Taxonomy" id="1314777"/>
    <lineage>
        <taxon>Eukaryota</taxon>
        <taxon>Fungi</taxon>
        <taxon>Dikarya</taxon>
        <taxon>Basidiomycota</taxon>
        <taxon>Agaricomycotina</taxon>
        <taxon>Agaricomycetes</taxon>
        <taxon>Sistotremastrales</taxon>
        <taxon>Sistotremastraceae</taxon>
        <taxon>Sertulicium</taxon>
        <taxon>Sertulicium niveocremeum</taxon>
    </lineage>
</organism>
<evidence type="ECO:0000256" key="1">
    <source>
        <dbReference type="RuleBase" id="RU003682"/>
    </source>
</evidence>
<dbReference type="AlphaFoldDB" id="A0A164UMX8"/>
<gene>
    <name evidence="3" type="ORF">SISNIDRAFT_507306</name>
</gene>
<keyword evidence="1" id="KW-0408">Iron</keyword>
<dbReference type="GO" id="GO:0016491">
    <property type="term" value="F:oxidoreductase activity"/>
    <property type="evidence" value="ECO:0007669"/>
    <property type="project" value="UniProtKB-KW"/>
</dbReference>
<accession>A0A164UMX8</accession>
<dbReference type="InterPro" id="IPR044861">
    <property type="entry name" value="IPNS-like_FE2OG_OXY"/>
</dbReference>
<name>A0A164UMX8_9AGAM</name>
<sequence>MASYPNIPFPDDVPTHPLFIVDFKLIEAKDPFELDKLRQASTNLGFWYLKNHGAEELVDKMFNIGEDMMDLPLDEKMKWEQGDSGRSFGYKCIGGNAVDEEGTPDAVEFLNLSKDDILSYPTPTHRTYPSLVNERMTSIVQPFLEISLHVTNVLIGALNDMLGLPAGTLAALHSKEPPSGSEIRIIKKSPQPGGTEEKAAALAAHTDFGSLSFLHNRMGGLQVLVPGNDVWQYIKPIPNHAVCNIGDALKIFSAGILRSNIHRVMHVSPPGEQRNYNRWSLVYFSRPSNQVLLRNLADKSSIIAEALKESEDKFVTDSNAGDWFARRIKNQRLKNRTGPETWRASRGTEFNPNLL</sequence>
<dbReference type="Pfam" id="PF14226">
    <property type="entry name" value="DIOX_N"/>
    <property type="match status" value="1"/>
</dbReference>
<evidence type="ECO:0000313" key="4">
    <source>
        <dbReference type="Proteomes" id="UP000076722"/>
    </source>
</evidence>
<dbReference type="OrthoDB" id="406156at2759"/>
<dbReference type="GO" id="GO:0046872">
    <property type="term" value="F:metal ion binding"/>
    <property type="evidence" value="ECO:0007669"/>
    <property type="project" value="UniProtKB-KW"/>
</dbReference>
<dbReference type="PANTHER" id="PTHR47990">
    <property type="entry name" value="2-OXOGLUTARATE (2OG) AND FE(II)-DEPENDENT OXYGENASE SUPERFAMILY PROTEIN-RELATED"/>
    <property type="match status" value="1"/>
</dbReference>
<protein>
    <submittedName>
        <fullName evidence="3">Clavaminate synthase-like protein</fullName>
    </submittedName>
</protein>
<dbReference type="InterPro" id="IPR050231">
    <property type="entry name" value="Iron_ascorbate_oxido_reductase"/>
</dbReference>
<dbReference type="InterPro" id="IPR005123">
    <property type="entry name" value="Oxoglu/Fe-dep_dioxygenase_dom"/>
</dbReference>
<dbReference type="Pfam" id="PF03171">
    <property type="entry name" value="2OG-FeII_Oxy"/>
    <property type="match status" value="1"/>
</dbReference>
<proteinExistence type="inferred from homology"/>
<dbReference type="SUPFAM" id="SSF51197">
    <property type="entry name" value="Clavaminate synthase-like"/>
    <property type="match status" value="1"/>
</dbReference>
<dbReference type="InterPro" id="IPR027443">
    <property type="entry name" value="IPNS-like_sf"/>
</dbReference>
<dbReference type="EMBL" id="KV419407">
    <property type="protein sequence ID" value="KZS93384.1"/>
    <property type="molecule type" value="Genomic_DNA"/>
</dbReference>
<evidence type="ECO:0000313" key="3">
    <source>
        <dbReference type="EMBL" id="KZS93384.1"/>
    </source>
</evidence>
<evidence type="ECO:0000259" key="2">
    <source>
        <dbReference type="PROSITE" id="PS51471"/>
    </source>
</evidence>
<dbReference type="Proteomes" id="UP000076722">
    <property type="component" value="Unassembled WGS sequence"/>
</dbReference>
<keyword evidence="4" id="KW-1185">Reference proteome</keyword>
<feature type="domain" description="Fe2OG dioxygenase" evidence="2">
    <location>
        <begin position="179"/>
        <end position="287"/>
    </location>
</feature>
<keyword evidence="1" id="KW-0479">Metal-binding</keyword>
<dbReference type="PROSITE" id="PS51471">
    <property type="entry name" value="FE2OG_OXY"/>
    <property type="match status" value="1"/>
</dbReference>
<keyword evidence="1" id="KW-0560">Oxidoreductase</keyword>
<dbReference type="InterPro" id="IPR026992">
    <property type="entry name" value="DIOX_N"/>
</dbReference>
<dbReference type="STRING" id="1314777.A0A164UMX8"/>
<dbReference type="Gene3D" id="2.60.120.330">
    <property type="entry name" value="B-lactam Antibiotic, Isopenicillin N Synthase, Chain"/>
    <property type="match status" value="1"/>
</dbReference>
<comment type="similarity">
    <text evidence="1">Belongs to the iron/ascorbate-dependent oxidoreductase family.</text>
</comment>